<dbReference type="FunCoup" id="F6Z7A9">
    <property type="interactions" value="728"/>
</dbReference>
<dbReference type="InParanoid" id="F6Z7A9"/>
<protein>
    <recommendedName>
        <fullName evidence="6">PAT complex subunit CCDC47</fullName>
    </recommendedName>
    <alternativeName>
        <fullName evidence="7">Coiled-coil domain-containing protein 47</fullName>
    </alternativeName>
</protein>
<evidence type="ECO:0000256" key="6">
    <source>
        <dbReference type="ARBA" id="ARBA00034875"/>
    </source>
</evidence>
<feature type="compositionally biased region" description="Basic and acidic residues" evidence="8">
    <location>
        <begin position="430"/>
        <end position="467"/>
    </location>
</feature>
<dbReference type="GeneTree" id="ENSGT00390000013997"/>
<dbReference type="Ensembl" id="ENSCINT00000004531.3">
    <property type="protein sequence ID" value="ENSCINP00000004531.3"/>
    <property type="gene ID" value="ENSCING00000002197.3"/>
</dbReference>
<dbReference type="PANTHER" id="PTHR12883:SF0">
    <property type="entry name" value="PAT COMPLEX SUBUNIT CCDC47"/>
    <property type="match status" value="1"/>
</dbReference>
<sequence length="483" mass="56292">FLFFTCLLIALRKVFMFAYAKQFYKYDHTSLFRNIEDNEFAEFEDFDDTEKQTTINNGFVEFEAEQVEEKPTNEVEDVVVETEEDEEFESLDPDEFEGLPGDDTIWENDKKVDKNIKKKKPELKIADVPLHLRSWDKYYVEILMALGIFVYLINFFIGKAKNNTLASSWLSHHLDFLHKSFALVGDDPQNKKIESTNELQKESEHVYTLWCSGRQCCEGMLVELKLLKRQDLISVIAHQMKPINDQVTISVKMTTLPSLVFCVGIKKSITNLHKTMQDLCLYCADKAKMGEKYNLPLSMLMLSELYGDVPAFILDSTVVRVLKDHQNLFDSLHISDQYSGAKPLDQNDDAPAIPETVKQITLVINYFIVPEKPSEIGEMVPLLKMLIYLSDKLKKLRLSRDSQIKADKHRADVADRYLKQTHAQRQEAAQQKKEEKARALKERMMNEEDPEKQRRLDEMIQRKEQNKKNKKMMKGRQYKVKAM</sequence>
<evidence type="ECO:0000256" key="1">
    <source>
        <dbReference type="ARBA" id="ARBA00022692"/>
    </source>
</evidence>
<dbReference type="GO" id="GO:0030867">
    <property type="term" value="C:rough endoplasmic reticulum membrane"/>
    <property type="evidence" value="ECO:0007669"/>
    <property type="project" value="UniProtKB-SubCell"/>
</dbReference>
<reference evidence="11" key="3">
    <citation type="submission" date="2025-09" db="UniProtKB">
        <authorList>
            <consortium name="Ensembl"/>
        </authorList>
    </citation>
    <scope>IDENTIFICATION</scope>
</reference>
<feature type="signal peptide" evidence="10">
    <location>
        <begin position="1"/>
        <end position="20"/>
    </location>
</feature>
<dbReference type="GO" id="GO:0032469">
    <property type="term" value="P:endoplasmic reticulum calcium ion homeostasis"/>
    <property type="evidence" value="ECO:0007669"/>
    <property type="project" value="InterPro"/>
</dbReference>
<dbReference type="STRING" id="7719.ENSCINP00000004531"/>
<gene>
    <name evidence="11" type="primary">LOC100185712</name>
</gene>
<evidence type="ECO:0000256" key="8">
    <source>
        <dbReference type="SAM" id="MobiDB-lite"/>
    </source>
</evidence>
<keyword evidence="2 9" id="KW-1133">Transmembrane helix</keyword>
<reference evidence="12" key="1">
    <citation type="journal article" date="2002" name="Science">
        <title>The draft genome of Ciona intestinalis: insights into chordate and vertebrate origins.</title>
        <authorList>
            <person name="Dehal P."/>
            <person name="Satou Y."/>
            <person name="Campbell R.K."/>
            <person name="Chapman J."/>
            <person name="Degnan B."/>
            <person name="De Tomaso A."/>
            <person name="Davidson B."/>
            <person name="Di Gregorio A."/>
            <person name="Gelpke M."/>
            <person name="Goodstein D.M."/>
            <person name="Harafuji N."/>
            <person name="Hastings K.E."/>
            <person name="Ho I."/>
            <person name="Hotta K."/>
            <person name="Huang W."/>
            <person name="Kawashima T."/>
            <person name="Lemaire P."/>
            <person name="Martinez D."/>
            <person name="Meinertzhagen I.A."/>
            <person name="Necula S."/>
            <person name="Nonaka M."/>
            <person name="Putnam N."/>
            <person name="Rash S."/>
            <person name="Saiga H."/>
            <person name="Satake M."/>
            <person name="Terry A."/>
            <person name="Yamada L."/>
            <person name="Wang H.G."/>
            <person name="Awazu S."/>
            <person name="Azumi K."/>
            <person name="Boore J."/>
            <person name="Branno M."/>
            <person name="Chin-Bow S."/>
            <person name="DeSantis R."/>
            <person name="Doyle S."/>
            <person name="Francino P."/>
            <person name="Keys D.N."/>
            <person name="Haga S."/>
            <person name="Hayashi H."/>
            <person name="Hino K."/>
            <person name="Imai K.S."/>
            <person name="Inaba K."/>
            <person name="Kano S."/>
            <person name="Kobayashi K."/>
            <person name="Kobayashi M."/>
            <person name="Lee B.I."/>
            <person name="Makabe K.W."/>
            <person name="Manohar C."/>
            <person name="Matassi G."/>
            <person name="Medina M."/>
            <person name="Mochizuki Y."/>
            <person name="Mount S."/>
            <person name="Morishita T."/>
            <person name="Miura S."/>
            <person name="Nakayama A."/>
            <person name="Nishizaka S."/>
            <person name="Nomoto H."/>
            <person name="Ohta F."/>
            <person name="Oishi K."/>
            <person name="Rigoutsos I."/>
            <person name="Sano M."/>
            <person name="Sasaki A."/>
            <person name="Sasakura Y."/>
            <person name="Shoguchi E."/>
            <person name="Shin-i T."/>
            <person name="Spagnuolo A."/>
            <person name="Stainier D."/>
            <person name="Suzuki M.M."/>
            <person name="Tassy O."/>
            <person name="Takatori N."/>
            <person name="Tokuoka M."/>
            <person name="Yagi K."/>
            <person name="Yoshizaki F."/>
            <person name="Wada S."/>
            <person name="Zhang C."/>
            <person name="Hyatt P.D."/>
            <person name="Larimer F."/>
            <person name="Detter C."/>
            <person name="Doggett N."/>
            <person name="Glavina T."/>
            <person name="Hawkins T."/>
            <person name="Richardson P."/>
            <person name="Lucas S."/>
            <person name="Kohara Y."/>
            <person name="Levine M."/>
            <person name="Satoh N."/>
            <person name="Rokhsar D.S."/>
        </authorList>
    </citation>
    <scope>NUCLEOTIDE SEQUENCE [LARGE SCALE GENOMIC DNA]</scope>
</reference>
<evidence type="ECO:0000256" key="10">
    <source>
        <dbReference type="SAM" id="SignalP"/>
    </source>
</evidence>
<evidence type="ECO:0000256" key="5">
    <source>
        <dbReference type="ARBA" id="ARBA00034746"/>
    </source>
</evidence>
<accession>F6Z7A9</accession>
<comment type="similarity">
    <text evidence="5">Belongs to the CCDC47 family.</text>
</comment>
<reference evidence="11" key="2">
    <citation type="submission" date="2025-08" db="UniProtKB">
        <authorList>
            <consortium name="Ensembl"/>
        </authorList>
    </citation>
    <scope>IDENTIFICATION</scope>
</reference>
<comment type="subcellular location">
    <subcellularLocation>
        <location evidence="4">Rough endoplasmic reticulum membrane</location>
        <topology evidence="4">Single-pass type I membrane protein</topology>
    </subcellularLocation>
</comment>
<evidence type="ECO:0000256" key="7">
    <source>
        <dbReference type="ARBA" id="ARBA00034902"/>
    </source>
</evidence>
<keyword evidence="10" id="KW-0732">Signal</keyword>
<evidence type="ECO:0000256" key="3">
    <source>
        <dbReference type="ARBA" id="ARBA00023136"/>
    </source>
</evidence>
<evidence type="ECO:0000256" key="2">
    <source>
        <dbReference type="ARBA" id="ARBA00022989"/>
    </source>
</evidence>
<feature type="transmembrane region" description="Helical" evidence="9">
    <location>
        <begin position="138"/>
        <end position="157"/>
    </location>
</feature>
<keyword evidence="1 9" id="KW-0812">Transmembrane</keyword>
<feature type="compositionally biased region" description="Basic residues" evidence="8">
    <location>
        <begin position="468"/>
        <end position="483"/>
    </location>
</feature>
<dbReference type="GO" id="GO:0005783">
    <property type="term" value="C:endoplasmic reticulum"/>
    <property type="evidence" value="ECO:0000318"/>
    <property type="project" value="GO_Central"/>
</dbReference>
<dbReference type="AlphaFoldDB" id="F6Z7A9"/>
<proteinExistence type="inferred from homology"/>
<dbReference type="Proteomes" id="UP000008144">
    <property type="component" value="Unassembled WGS sequence"/>
</dbReference>
<dbReference type="InterPro" id="IPR012879">
    <property type="entry name" value="CCDC47"/>
</dbReference>
<evidence type="ECO:0000313" key="11">
    <source>
        <dbReference type="Ensembl" id="ENSCINP00000004531.3"/>
    </source>
</evidence>
<feature type="chain" id="PRO_5003346638" description="PAT complex subunit CCDC47" evidence="10">
    <location>
        <begin position="21"/>
        <end position="483"/>
    </location>
</feature>
<dbReference type="OMA" id="MHLVRDM"/>
<organism evidence="11 12">
    <name type="scientific">Ciona intestinalis</name>
    <name type="common">Transparent sea squirt</name>
    <name type="synonym">Ascidia intestinalis</name>
    <dbReference type="NCBI Taxonomy" id="7719"/>
    <lineage>
        <taxon>Eukaryota</taxon>
        <taxon>Metazoa</taxon>
        <taxon>Chordata</taxon>
        <taxon>Tunicata</taxon>
        <taxon>Ascidiacea</taxon>
        <taxon>Phlebobranchia</taxon>
        <taxon>Cionidae</taxon>
        <taxon>Ciona</taxon>
    </lineage>
</organism>
<dbReference type="Pfam" id="PF07946">
    <property type="entry name" value="CCDC47"/>
    <property type="match status" value="1"/>
</dbReference>
<feature type="region of interest" description="Disordered" evidence="8">
    <location>
        <begin position="427"/>
        <end position="483"/>
    </location>
</feature>
<evidence type="ECO:0000313" key="12">
    <source>
        <dbReference type="Proteomes" id="UP000008144"/>
    </source>
</evidence>
<evidence type="ECO:0000256" key="9">
    <source>
        <dbReference type="SAM" id="Phobius"/>
    </source>
</evidence>
<dbReference type="HOGENOM" id="CLU_033196_1_0_1"/>
<name>F6Z7A9_CIOIN</name>
<evidence type="ECO:0000256" key="4">
    <source>
        <dbReference type="ARBA" id="ARBA00034697"/>
    </source>
</evidence>
<dbReference type="PANTHER" id="PTHR12883">
    <property type="entry name" value="ADIPOCYTE-SPECIFIC PROTEIN 4-RELATED"/>
    <property type="match status" value="1"/>
</dbReference>
<keyword evidence="12" id="KW-1185">Reference proteome</keyword>
<keyword evidence="3 9" id="KW-0472">Membrane</keyword>
<dbReference type="GO" id="GO:0005509">
    <property type="term" value="F:calcium ion binding"/>
    <property type="evidence" value="ECO:0000318"/>
    <property type="project" value="GO_Central"/>
</dbReference>